<protein>
    <recommendedName>
        <fullName evidence="3">Disease resistance R13L4/SHOC-2-like LRR domain-containing protein</fullName>
    </recommendedName>
</protein>
<evidence type="ECO:0000313" key="4">
    <source>
        <dbReference type="EMBL" id="KAJ4963156.1"/>
    </source>
</evidence>
<dbReference type="PANTHER" id="PTHR45752">
    <property type="entry name" value="LEUCINE-RICH REPEAT-CONTAINING"/>
    <property type="match status" value="1"/>
</dbReference>
<dbReference type="Pfam" id="PF07725">
    <property type="entry name" value="LRR_3"/>
    <property type="match status" value="1"/>
</dbReference>
<evidence type="ECO:0000313" key="5">
    <source>
        <dbReference type="Proteomes" id="UP001141806"/>
    </source>
</evidence>
<evidence type="ECO:0000259" key="3">
    <source>
        <dbReference type="Pfam" id="PF23598"/>
    </source>
</evidence>
<name>A0A9Q0HAU4_9MAGN</name>
<dbReference type="Gene3D" id="3.80.10.10">
    <property type="entry name" value="Ribonuclease Inhibitor"/>
    <property type="match status" value="2"/>
</dbReference>
<dbReference type="InterPro" id="IPR003591">
    <property type="entry name" value="Leu-rich_rpt_typical-subtyp"/>
</dbReference>
<dbReference type="OrthoDB" id="1733683at2759"/>
<sequence length="529" mass="59960">MLRWLCWHGFPLNYIPTKFHLEKLVILDMQHSNIKQVWKGTKFLRNLEVLNLSHCRFLTSTPDFRGLPNLERLIFDGCTNLVEVHQSIGHLGKIVFLNLKDCKSLWNLPSSISKLKSLENFIVSSCSKVEKLPDGLGNMDCLKELLADGTAIKQLPSSIRLLKNLRTLSLCGYKGSSKSWVSFFWSLVPPRKIPDSSTQLVASFSGLCSLKRLLLEDCSLSEGAIPSDIGTLCSLEELDLSHNNFCSLPPSISSVSRLQTFKLSNCTKLQSLPKLPVTLKRLYAESCTSMETLPNLECASSLQLLELAHNNFSSLPTNLRYFSQLETLELSYCTRLQSVPELPANIKGLRAYCCPSMERIANLSNSKYLKSLMLNNCRGFDRMAEDSERGIFDTFLPGNEIPEWFDYRRLILCAVYAANEEADTTMDGPFASVSNKTKALKWEYHPISNSGSISRQDHMWIRNIPHHVFGNQLESRDQVDVSLVVKSSFQIKECGIHLVYESIEKAVVSNSRAMFWEMERPVPWSPWIN</sequence>
<dbReference type="InterPro" id="IPR001611">
    <property type="entry name" value="Leu-rich_rpt"/>
</dbReference>
<keyword evidence="1" id="KW-0433">Leucine-rich repeat</keyword>
<dbReference type="PANTHER" id="PTHR45752:SF195">
    <property type="entry name" value="LEUCINE-RICH REPEAT (LRR) FAMILY PROTEIN-RELATED"/>
    <property type="match status" value="1"/>
</dbReference>
<dbReference type="PROSITE" id="PS51450">
    <property type="entry name" value="LRR"/>
    <property type="match status" value="1"/>
</dbReference>
<dbReference type="Pfam" id="PF23598">
    <property type="entry name" value="LRR_14"/>
    <property type="match status" value="1"/>
</dbReference>
<dbReference type="SMART" id="SM00369">
    <property type="entry name" value="LRR_TYP"/>
    <property type="match status" value="3"/>
</dbReference>
<comment type="caution">
    <text evidence="4">The sequence shown here is derived from an EMBL/GenBank/DDBJ whole genome shotgun (WGS) entry which is preliminary data.</text>
</comment>
<dbReference type="SUPFAM" id="SSF52058">
    <property type="entry name" value="L domain-like"/>
    <property type="match status" value="2"/>
</dbReference>
<accession>A0A9Q0HAU4</accession>
<dbReference type="Proteomes" id="UP001141806">
    <property type="component" value="Unassembled WGS sequence"/>
</dbReference>
<dbReference type="EMBL" id="JAMYWD010000008">
    <property type="protein sequence ID" value="KAJ4963156.1"/>
    <property type="molecule type" value="Genomic_DNA"/>
</dbReference>
<organism evidence="4 5">
    <name type="scientific">Protea cynaroides</name>
    <dbReference type="NCBI Taxonomy" id="273540"/>
    <lineage>
        <taxon>Eukaryota</taxon>
        <taxon>Viridiplantae</taxon>
        <taxon>Streptophyta</taxon>
        <taxon>Embryophyta</taxon>
        <taxon>Tracheophyta</taxon>
        <taxon>Spermatophyta</taxon>
        <taxon>Magnoliopsida</taxon>
        <taxon>Proteales</taxon>
        <taxon>Proteaceae</taxon>
        <taxon>Protea</taxon>
    </lineage>
</organism>
<keyword evidence="5" id="KW-1185">Reference proteome</keyword>
<dbReference type="InterPro" id="IPR050715">
    <property type="entry name" value="LRR-SigEffector_domain"/>
</dbReference>
<feature type="domain" description="Disease resistance R13L4/SHOC-2-like LRR" evidence="3">
    <location>
        <begin position="44"/>
        <end position="174"/>
    </location>
</feature>
<dbReference type="InterPro" id="IPR055414">
    <property type="entry name" value="LRR_R13L4/SHOC2-like"/>
</dbReference>
<gene>
    <name evidence="4" type="ORF">NE237_023095</name>
</gene>
<reference evidence="4" key="1">
    <citation type="journal article" date="2023" name="Plant J.">
        <title>The genome of the king protea, Protea cynaroides.</title>
        <authorList>
            <person name="Chang J."/>
            <person name="Duong T.A."/>
            <person name="Schoeman C."/>
            <person name="Ma X."/>
            <person name="Roodt D."/>
            <person name="Barker N."/>
            <person name="Li Z."/>
            <person name="Van de Peer Y."/>
            <person name="Mizrachi E."/>
        </authorList>
    </citation>
    <scope>NUCLEOTIDE SEQUENCE</scope>
    <source>
        <tissue evidence="4">Young leaves</tissue>
    </source>
</reference>
<evidence type="ECO:0000256" key="1">
    <source>
        <dbReference type="ARBA" id="ARBA00022614"/>
    </source>
</evidence>
<evidence type="ECO:0000256" key="2">
    <source>
        <dbReference type="ARBA" id="ARBA00022737"/>
    </source>
</evidence>
<dbReference type="AlphaFoldDB" id="A0A9Q0HAU4"/>
<dbReference type="Pfam" id="PF00560">
    <property type="entry name" value="LRR_1"/>
    <property type="match status" value="1"/>
</dbReference>
<dbReference type="InterPro" id="IPR011713">
    <property type="entry name" value="Leu-rich_rpt_3"/>
</dbReference>
<dbReference type="InterPro" id="IPR032675">
    <property type="entry name" value="LRR_dom_sf"/>
</dbReference>
<proteinExistence type="predicted"/>
<keyword evidence="2" id="KW-0677">Repeat</keyword>